<name>A0A392V1B6_9FABA</name>
<comment type="caution">
    <text evidence="1">The sequence shown here is derived from an EMBL/GenBank/DDBJ whole genome shotgun (WGS) entry which is preliminary data.</text>
</comment>
<evidence type="ECO:0000313" key="1">
    <source>
        <dbReference type="EMBL" id="MCI80200.1"/>
    </source>
</evidence>
<evidence type="ECO:0000313" key="2">
    <source>
        <dbReference type="Proteomes" id="UP000265520"/>
    </source>
</evidence>
<protein>
    <submittedName>
        <fullName evidence="1">Uncharacterized protein</fullName>
    </submittedName>
</protein>
<sequence length="29" mass="3363">MLLIVARWQGKDKAACHQQNHRSTMKVIV</sequence>
<keyword evidence="2" id="KW-1185">Reference proteome</keyword>
<organism evidence="1 2">
    <name type="scientific">Trifolium medium</name>
    <dbReference type="NCBI Taxonomy" id="97028"/>
    <lineage>
        <taxon>Eukaryota</taxon>
        <taxon>Viridiplantae</taxon>
        <taxon>Streptophyta</taxon>
        <taxon>Embryophyta</taxon>
        <taxon>Tracheophyta</taxon>
        <taxon>Spermatophyta</taxon>
        <taxon>Magnoliopsida</taxon>
        <taxon>eudicotyledons</taxon>
        <taxon>Gunneridae</taxon>
        <taxon>Pentapetalae</taxon>
        <taxon>rosids</taxon>
        <taxon>fabids</taxon>
        <taxon>Fabales</taxon>
        <taxon>Fabaceae</taxon>
        <taxon>Papilionoideae</taxon>
        <taxon>50 kb inversion clade</taxon>
        <taxon>NPAAA clade</taxon>
        <taxon>Hologalegina</taxon>
        <taxon>IRL clade</taxon>
        <taxon>Trifolieae</taxon>
        <taxon>Trifolium</taxon>
    </lineage>
</organism>
<dbReference type="EMBL" id="LXQA010990268">
    <property type="protein sequence ID" value="MCI80200.1"/>
    <property type="molecule type" value="Genomic_DNA"/>
</dbReference>
<reference evidence="1 2" key="1">
    <citation type="journal article" date="2018" name="Front. Plant Sci.">
        <title>Red Clover (Trifolium pratense) and Zigzag Clover (T. medium) - A Picture of Genomic Similarities and Differences.</title>
        <authorList>
            <person name="Dluhosova J."/>
            <person name="Istvanek J."/>
            <person name="Nedelnik J."/>
            <person name="Repkova J."/>
        </authorList>
    </citation>
    <scope>NUCLEOTIDE SEQUENCE [LARGE SCALE GENOMIC DNA]</scope>
    <source>
        <strain evidence="2">cv. 10/8</strain>
        <tissue evidence="1">Leaf</tissue>
    </source>
</reference>
<dbReference type="AlphaFoldDB" id="A0A392V1B6"/>
<proteinExistence type="predicted"/>
<dbReference type="Proteomes" id="UP000265520">
    <property type="component" value="Unassembled WGS sequence"/>
</dbReference>
<feature type="non-terminal residue" evidence="1">
    <location>
        <position position="29"/>
    </location>
</feature>
<accession>A0A392V1B6</accession>